<dbReference type="Proteomes" id="UP000537161">
    <property type="component" value="Unassembled WGS sequence"/>
</dbReference>
<protein>
    <submittedName>
        <fullName evidence="1">Uncharacterized protein</fullName>
    </submittedName>
</protein>
<proteinExistence type="predicted"/>
<reference evidence="1 2" key="1">
    <citation type="submission" date="2020-08" db="EMBL/GenBank/DDBJ databases">
        <title>Genomic Encyclopedia of Type Strains, Phase IV (KMG-IV): sequencing the most valuable type-strain genomes for metagenomic binning, comparative biology and taxonomic classification.</title>
        <authorList>
            <person name="Goeker M."/>
        </authorList>
    </citation>
    <scope>NUCLEOTIDE SEQUENCE [LARGE SCALE GENOMIC DNA]</scope>
    <source>
        <strain evidence="1 2">DSM 27163</strain>
    </source>
</reference>
<gene>
    <name evidence="1" type="ORF">FHR21_001150</name>
</gene>
<evidence type="ECO:0000313" key="1">
    <source>
        <dbReference type="EMBL" id="MBB5705817.1"/>
    </source>
</evidence>
<organism evidence="1 2">
    <name type="scientific">Sphingopyxis panaciterrulae</name>
    <dbReference type="NCBI Taxonomy" id="462372"/>
    <lineage>
        <taxon>Bacteria</taxon>
        <taxon>Pseudomonadati</taxon>
        <taxon>Pseudomonadota</taxon>
        <taxon>Alphaproteobacteria</taxon>
        <taxon>Sphingomonadales</taxon>
        <taxon>Sphingomonadaceae</taxon>
        <taxon>Sphingopyxis</taxon>
    </lineage>
</organism>
<accession>A0A7W9B4H1</accession>
<keyword evidence="2" id="KW-1185">Reference proteome</keyword>
<dbReference type="AlphaFoldDB" id="A0A7W9B4H1"/>
<sequence>MGSGVQREVVTGSKSIVAPDQVGNYTLGIRKPPYFVIATPAKAGGSNPERFARTLDCFAPLAMTGLRMRKG</sequence>
<evidence type="ECO:0000313" key="2">
    <source>
        <dbReference type="Proteomes" id="UP000537161"/>
    </source>
</evidence>
<name>A0A7W9B4H1_9SPHN</name>
<dbReference type="EMBL" id="JACIJH010000002">
    <property type="protein sequence ID" value="MBB5705817.1"/>
    <property type="molecule type" value="Genomic_DNA"/>
</dbReference>
<comment type="caution">
    <text evidence="1">The sequence shown here is derived from an EMBL/GenBank/DDBJ whole genome shotgun (WGS) entry which is preliminary data.</text>
</comment>